<feature type="compositionally biased region" description="Basic and acidic residues" evidence="1">
    <location>
        <begin position="282"/>
        <end position="295"/>
    </location>
</feature>
<feature type="region of interest" description="Disordered" evidence="1">
    <location>
        <begin position="68"/>
        <end position="165"/>
    </location>
</feature>
<name>A0A8J9S291_PHATR</name>
<feature type="compositionally biased region" description="Basic residues" evidence="1">
    <location>
        <begin position="302"/>
        <end position="313"/>
    </location>
</feature>
<accession>A0A8J9S291</accession>
<feature type="region of interest" description="Disordered" evidence="1">
    <location>
        <begin position="29"/>
        <end position="56"/>
    </location>
</feature>
<evidence type="ECO:0000313" key="2">
    <source>
        <dbReference type="EMBL" id="CAG9280594.1"/>
    </source>
</evidence>
<protein>
    <submittedName>
        <fullName evidence="2">Uncharacterized protein</fullName>
    </submittedName>
</protein>
<feature type="compositionally biased region" description="Polar residues" evidence="1">
    <location>
        <begin position="316"/>
        <end position="360"/>
    </location>
</feature>
<feature type="region of interest" description="Disordered" evidence="1">
    <location>
        <begin position="270"/>
        <end position="369"/>
    </location>
</feature>
<dbReference type="Proteomes" id="UP000836788">
    <property type="component" value="Chromosome 13"/>
</dbReference>
<feature type="compositionally biased region" description="Low complexity" evidence="1">
    <location>
        <begin position="87"/>
        <end position="116"/>
    </location>
</feature>
<reference evidence="2" key="1">
    <citation type="submission" date="2022-02" db="EMBL/GenBank/DDBJ databases">
        <authorList>
            <person name="Giguere J D."/>
        </authorList>
    </citation>
    <scope>NUCLEOTIDE SEQUENCE</scope>
    <source>
        <strain evidence="2">CCAP 1055/1</strain>
    </source>
</reference>
<feature type="compositionally biased region" description="Polar residues" evidence="1">
    <location>
        <begin position="44"/>
        <end position="54"/>
    </location>
</feature>
<feature type="region of interest" description="Disordered" evidence="1">
    <location>
        <begin position="504"/>
        <end position="538"/>
    </location>
</feature>
<gene>
    <name evidence="2" type="ORF">PTTT1_LOCUS13806</name>
</gene>
<organism evidence="2">
    <name type="scientific">Phaeodactylum tricornutum</name>
    <name type="common">Diatom</name>
    <dbReference type="NCBI Taxonomy" id="2850"/>
    <lineage>
        <taxon>Eukaryota</taxon>
        <taxon>Sar</taxon>
        <taxon>Stramenopiles</taxon>
        <taxon>Ochrophyta</taxon>
        <taxon>Bacillariophyta</taxon>
        <taxon>Bacillariophyceae</taxon>
        <taxon>Bacillariophycidae</taxon>
        <taxon>Naviculales</taxon>
        <taxon>Phaeodactylaceae</taxon>
        <taxon>Phaeodactylum</taxon>
    </lineage>
</organism>
<feature type="compositionally biased region" description="Basic and acidic residues" evidence="1">
    <location>
        <begin position="123"/>
        <end position="134"/>
    </location>
</feature>
<feature type="compositionally biased region" description="Low complexity" evidence="1">
    <location>
        <begin position="34"/>
        <end position="43"/>
    </location>
</feature>
<proteinExistence type="predicted"/>
<dbReference type="AlphaFoldDB" id="A0A8J9S291"/>
<feature type="compositionally biased region" description="Polar residues" evidence="1">
    <location>
        <begin position="748"/>
        <end position="759"/>
    </location>
</feature>
<sequence length="779" mass="85710">MNRLASRNRGSSFQGQLEAVMEVDLPCTNMYTGSKSPPTSSSSRINPATPSSRTVVAEKSAIVRRLQGLPESVQDDNDTVMSSATTSSRKSWWGRRSGAGVVRGGNASSAASVNASMRNTKKSKPEKQKVEAGKGFRSRFRLQGAHSSRDPASSTKTNKKKAPQVDSDQLVMDFFDVQSIVSEPHFAPFVKSARTRDPTETHSVTSQRSIGSFFMRFRERNNREEAILATEITAHHDEEDEVDDDITLASGLLSSSGSYGFIRDEDYSDGDFSAFVQPEPKPGQHDSSLPKDPKASRLGHLFGRKKRFRRPRRGSGDSSASSVTDGNGSLANGAVATTSTNALHSTKGRNSMHSDGTDSPTESEDLEIEEEELEKLLEISNHIASNSNRENVARPIPVSEKRLTAFLAAAEAASTRPSVSNTIANYEIAPPPVLSNKQESNQAKDGVKFAKSARKAAKEALRAAKEAKVAKEAVNVANDDVFMPIIEEFEEDAEDISSQILCKQTPDRWSPSPTPDVNSGSYAPKRPHRRIPEGDVGANKNKDWRAQVFSRVTCANDVHCDGVEEEKSTESSSFMPDEDDDSESVFSLLSGLMATWVAEQAQEEFKQDGIVPFLQLRSCLKQGGPIDNARLCYRVSFAKIEIREYERTVGDNPACGSGPPITIGWGYVPGVEANIEEYEATRVPRTKKQYYLPPAKRIHLLTQEWQCTEEQIRKARREATYIQYCREKTAFSKADKEAAFLRKAQRRQPITNNASWPTSDTKRAVSAPQSPVLPGMSLV</sequence>
<evidence type="ECO:0000256" key="1">
    <source>
        <dbReference type="SAM" id="MobiDB-lite"/>
    </source>
</evidence>
<feature type="region of interest" description="Disordered" evidence="1">
    <location>
        <begin position="744"/>
        <end position="779"/>
    </location>
</feature>
<dbReference type="EMBL" id="OU594954">
    <property type="protein sequence ID" value="CAG9280594.1"/>
    <property type="molecule type" value="Genomic_DNA"/>
</dbReference>